<evidence type="ECO:0008006" key="3">
    <source>
        <dbReference type="Google" id="ProtNLM"/>
    </source>
</evidence>
<sequence length="743" mass="85765">MRLELLTADIPKLQPFLETVFQDGGKKLYAIDGVVTPIRNMGGLSGFEYKEDGLIGELKVGLILGGTGYVLKRILRNSGEEYERYDYFNVQGDITFTSDKEALKAAIPDFHEMDLTCPILNHFYNFLSMEYKNAAEGKTNTQIVNSVEQLLKTAYNSKLIRISIRERADDPAINNIYNKILAAEMDPVLTWEERQLVFKNYKVDLKRIVDTKVRAHKLNKTRMKLALLRKDGGNFMARIIARPVNNAKGLLYRYTVGKVIWFFQTVKNNLGYSIALAVYGPFTYYFITMPMNPHAMQAVGRVRATYLEVKTEIMQILDKSDVAINDMRSKSAIATTTTPAPTLPVQATDTVSTKSAAPANNNDFIMANIINPSEVTNGKVDSLLVSLGDGATEKAKPSILNMLLSTDSDQVNKTSWSERMSNFKQLQIAYEENIEYASRMGRLEQLETQYNFPMQVEATWEELERYNNLIFKLREENPNMSAKMKQYLFNEINRTQQLELYLWDRMSRFILDQIYVMLDQDKEQKRSDYYVGRSFVFMEEMTNILSWRYKDFKKPEGYDKIQKLAEFYSNARKEHGTVLKNLQANSDLFKQKNVYDTKEFRSYMKRQWEILFLQNSKAEEASNMGLNMYIWSVRNTVWILQSIYSAKREELALLIKRDVSGQALTPAEMLSRSKANMLFETLLHNLTLEYVGIREEIMNRLGKDIESTQRMIVIDNLKEFLSDREKLDNLGVAQNQKTAGHTL</sequence>
<dbReference type="EMBL" id="CP139487">
    <property type="protein sequence ID" value="WPU63624.1"/>
    <property type="molecule type" value="Genomic_DNA"/>
</dbReference>
<proteinExistence type="predicted"/>
<dbReference type="AlphaFoldDB" id="A0AAX4HKW3"/>
<organism evidence="1 2">
    <name type="scientific">Peredibacter starrii</name>
    <dbReference type="NCBI Taxonomy" id="28202"/>
    <lineage>
        <taxon>Bacteria</taxon>
        <taxon>Pseudomonadati</taxon>
        <taxon>Bdellovibrionota</taxon>
        <taxon>Bacteriovoracia</taxon>
        <taxon>Bacteriovoracales</taxon>
        <taxon>Bacteriovoracaceae</taxon>
        <taxon>Peredibacter</taxon>
    </lineage>
</organism>
<evidence type="ECO:0000313" key="2">
    <source>
        <dbReference type="Proteomes" id="UP001324634"/>
    </source>
</evidence>
<name>A0AAX4HKW3_9BACT</name>
<protein>
    <recommendedName>
        <fullName evidence="3">AIPR protein</fullName>
    </recommendedName>
</protein>
<accession>A0AAX4HKW3</accession>
<reference evidence="1 2" key="1">
    <citation type="submission" date="2023-11" db="EMBL/GenBank/DDBJ databases">
        <title>Peredibacter starrii A3.12.</title>
        <authorList>
            <person name="Mitchell R.J."/>
        </authorList>
    </citation>
    <scope>NUCLEOTIDE SEQUENCE [LARGE SCALE GENOMIC DNA]</scope>
    <source>
        <strain evidence="1 2">A3.12</strain>
    </source>
</reference>
<dbReference type="RefSeq" id="WP_321390670.1">
    <property type="nucleotide sequence ID" value="NZ_CP139487.1"/>
</dbReference>
<gene>
    <name evidence="1" type="ORF">SOO65_13090</name>
</gene>
<dbReference type="Proteomes" id="UP001324634">
    <property type="component" value="Chromosome"/>
</dbReference>
<evidence type="ECO:0000313" key="1">
    <source>
        <dbReference type="EMBL" id="WPU63624.1"/>
    </source>
</evidence>
<dbReference type="KEGG" id="psti:SOO65_13090"/>
<keyword evidence="2" id="KW-1185">Reference proteome</keyword>